<dbReference type="InterPro" id="IPR004358">
    <property type="entry name" value="Sig_transdc_His_kin-like_C"/>
</dbReference>
<evidence type="ECO:0000256" key="10">
    <source>
        <dbReference type="SAM" id="Phobius"/>
    </source>
</evidence>
<proteinExistence type="predicted"/>
<evidence type="ECO:0000256" key="2">
    <source>
        <dbReference type="ARBA" id="ARBA00004651"/>
    </source>
</evidence>
<reference evidence="13 14" key="1">
    <citation type="submission" date="2020-08" db="EMBL/GenBank/DDBJ databases">
        <title>Acidobacteriota in marine sediments use diverse sulfur dissimilation pathways.</title>
        <authorList>
            <person name="Wasmund K."/>
        </authorList>
    </citation>
    <scope>NUCLEOTIDE SEQUENCE [LARGE SCALE GENOMIC DNA]</scope>
    <source>
        <strain evidence="13">MAG AM4</strain>
    </source>
</reference>
<evidence type="ECO:0000259" key="12">
    <source>
        <dbReference type="PROSITE" id="PS50885"/>
    </source>
</evidence>
<evidence type="ECO:0000256" key="8">
    <source>
        <dbReference type="ARBA" id="ARBA00022777"/>
    </source>
</evidence>
<evidence type="ECO:0000259" key="11">
    <source>
        <dbReference type="PROSITE" id="PS50109"/>
    </source>
</evidence>
<dbReference type="GO" id="GO:0000155">
    <property type="term" value="F:phosphorelay sensor kinase activity"/>
    <property type="evidence" value="ECO:0007669"/>
    <property type="project" value="InterPro"/>
</dbReference>
<evidence type="ECO:0000256" key="4">
    <source>
        <dbReference type="ARBA" id="ARBA00022475"/>
    </source>
</evidence>
<keyword evidence="8" id="KW-0418">Kinase</keyword>
<dbReference type="CDD" id="cd06225">
    <property type="entry name" value="HAMP"/>
    <property type="match status" value="1"/>
</dbReference>
<dbReference type="PROSITE" id="PS50109">
    <property type="entry name" value="HIS_KIN"/>
    <property type="match status" value="1"/>
</dbReference>
<evidence type="ECO:0000256" key="6">
    <source>
        <dbReference type="ARBA" id="ARBA00022679"/>
    </source>
</evidence>
<comment type="catalytic activity">
    <reaction evidence="1">
        <text>ATP + protein L-histidine = ADP + protein N-phospho-L-histidine.</text>
        <dbReference type="EC" id="2.7.13.3"/>
    </reaction>
</comment>
<feature type="transmembrane region" description="Helical" evidence="10">
    <location>
        <begin position="191"/>
        <end position="213"/>
    </location>
</feature>
<dbReference type="EMBL" id="JACXWD010000040">
    <property type="protein sequence ID" value="MBD3868693.1"/>
    <property type="molecule type" value="Genomic_DNA"/>
</dbReference>
<dbReference type="InterPro" id="IPR003660">
    <property type="entry name" value="HAMP_dom"/>
</dbReference>
<dbReference type="SUPFAM" id="SSF47384">
    <property type="entry name" value="Homodimeric domain of signal transducing histidine kinase"/>
    <property type="match status" value="1"/>
</dbReference>
<evidence type="ECO:0000256" key="1">
    <source>
        <dbReference type="ARBA" id="ARBA00000085"/>
    </source>
</evidence>
<dbReference type="PROSITE" id="PS50885">
    <property type="entry name" value="HAMP"/>
    <property type="match status" value="1"/>
</dbReference>
<keyword evidence="10" id="KW-1133">Transmembrane helix</keyword>
<dbReference type="Proteomes" id="UP000648239">
    <property type="component" value="Unassembled WGS sequence"/>
</dbReference>
<sequence length="493" mass="52541">MTLRTRLALTFFLTALVTGAAVAWFGVSIATRYVEKAEQALAEVTEASSRTREVRRQEDVAEALDGLAELLAQKMDGADSPDQGLALGTAYLAGLDILQLVDAEGAILCSLHWPEQVGSKSMLLTELSDGSGQLIRVPGPESEDEAFVVPVSIPHPLTTWTLIGGVYTAGEELPVVFTPHGVSGTSLARPMLFAGLAFALLAGLIGILLARILTRPLDEMTRALDAVAAGDENHDYPQPRGDEFGPMVASFSRMRSSLDREQARLQAVERVAAWRETARRVAHEIKNPLVPIRLTMENLIKARRQGEDVFDPIFEEGAQAVLEEVGRLGRIVDAFSAYAQMPAPKLQPADLDRILNPVAALFAGEGKVQVIRDLASGGIPVAADPDLLGQAFRNILSNCREALGDGGGEIRIRTGVDQGYGVVEITDSGPGFTDDVLERLFDPYFTTREEGTGLGMAITQRIVTEHGGSVIAGNGPGGGARFTVSIPLAAPGS</sequence>
<comment type="subcellular location">
    <subcellularLocation>
        <location evidence="2">Cell membrane</location>
        <topology evidence="2">Multi-pass membrane protein</topology>
    </subcellularLocation>
</comment>
<keyword evidence="4" id="KW-1003">Cell membrane</keyword>
<evidence type="ECO:0000313" key="14">
    <source>
        <dbReference type="Proteomes" id="UP000648239"/>
    </source>
</evidence>
<comment type="caution">
    <text evidence="13">The sequence shown here is derived from an EMBL/GenBank/DDBJ whole genome shotgun (WGS) entry which is preliminary data.</text>
</comment>
<keyword evidence="10" id="KW-0472">Membrane</keyword>
<dbReference type="SMART" id="SM00387">
    <property type="entry name" value="HATPase_c"/>
    <property type="match status" value="1"/>
</dbReference>
<protein>
    <recommendedName>
        <fullName evidence="3">histidine kinase</fullName>
        <ecNumber evidence="3">2.7.13.3</ecNumber>
    </recommendedName>
</protein>
<keyword evidence="6" id="KW-0808">Transferase</keyword>
<dbReference type="SUPFAM" id="SSF158472">
    <property type="entry name" value="HAMP domain-like"/>
    <property type="match status" value="1"/>
</dbReference>
<dbReference type="InterPro" id="IPR036890">
    <property type="entry name" value="HATPase_C_sf"/>
</dbReference>
<dbReference type="Gene3D" id="3.30.565.10">
    <property type="entry name" value="Histidine kinase-like ATPase, C-terminal domain"/>
    <property type="match status" value="1"/>
</dbReference>
<dbReference type="InterPro" id="IPR003661">
    <property type="entry name" value="HisK_dim/P_dom"/>
</dbReference>
<dbReference type="Gene3D" id="6.10.340.10">
    <property type="match status" value="1"/>
</dbReference>
<name>A0A8J6Y1J6_9BACT</name>
<dbReference type="PRINTS" id="PR00344">
    <property type="entry name" value="BCTRLSENSOR"/>
</dbReference>
<dbReference type="InterPro" id="IPR005467">
    <property type="entry name" value="His_kinase_dom"/>
</dbReference>
<organism evidence="13 14">
    <name type="scientific">Candidatus Polarisedimenticola svalbardensis</name>
    <dbReference type="NCBI Taxonomy" id="2886004"/>
    <lineage>
        <taxon>Bacteria</taxon>
        <taxon>Pseudomonadati</taxon>
        <taxon>Acidobacteriota</taxon>
        <taxon>Candidatus Polarisedimenticolia</taxon>
        <taxon>Candidatus Polarisedimenticolales</taxon>
        <taxon>Candidatus Polarisedimenticolaceae</taxon>
        <taxon>Candidatus Polarisedimenticola</taxon>
    </lineage>
</organism>
<dbReference type="Pfam" id="PF00672">
    <property type="entry name" value="HAMP"/>
    <property type="match status" value="1"/>
</dbReference>
<keyword evidence="10" id="KW-0812">Transmembrane</keyword>
<evidence type="ECO:0000256" key="9">
    <source>
        <dbReference type="ARBA" id="ARBA00022840"/>
    </source>
</evidence>
<dbReference type="CDD" id="cd00075">
    <property type="entry name" value="HATPase"/>
    <property type="match status" value="1"/>
</dbReference>
<dbReference type="EC" id="2.7.13.3" evidence="3"/>
<dbReference type="InterPro" id="IPR003594">
    <property type="entry name" value="HATPase_dom"/>
</dbReference>
<keyword evidence="7" id="KW-0547">Nucleotide-binding</keyword>
<dbReference type="CDD" id="cd00082">
    <property type="entry name" value="HisKA"/>
    <property type="match status" value="1"/>
</dbReference>
<dbReference type="GO" id="GO:0005524">
    <property type="term" value="F:ATP binding"/>
    <property type="evidence" value="ECO:0007669"/>
    <property type="project" value="UniProtKB-KW"/>
</dbReference>
<dbReference type="InterPro" id="IPR036097">
    <property type="entry name" value="HisK_dim/P_sf"/>
</dbReference>
<dbReference type="Gene3D" id="1.10.287.130">
    <property type="match status" value="1"/>
</dbReference>
<dbReference type="InterPro" id="IPR050980">
    <property type="entry name" value="2C_sensor_his_kinase"/>
</dbReference>
<dbReference type="PANTHER" id="PTHR44936">
    <property type="entry name" value="SENSOR PROTEIN CREC"/>
    <property type="match status" value="1"/>
</dbReference>
<evidence type="ECO:0000256" key="5">
    <source>
        <dbReference type="ARBA" id="ARBA00022553"/>
    </source>
</evidence>
<evidence type="ECO:0000256" key="7">
    <source>
        <dbReference type="ARBA" id="ARBA00022741"/>
    </source>
</evidence>
<dbReference type="SMART" id="SM00304">
    <property type="entry name" value="HAMP"/>
    <property type="match status" value="1"/>
</dbReference>
<keyword evidence="5" id="KW-0597">Phosphoprotein</keyword>
<keyword evidence="9" id="KW-0067">ATP-binding</keyword>
<accession>A0A8J6Y1J6</accession>
<dbReference type="GO" id="GO:0005886">
    <property type="term" value="C:plasma membrane"/>
    <property type="evidence" value="ECO:0007669"/>
    <property type="project" value="UniProtKB-SubCell"/>
</dbReference>
<evidence type="ECO:0000256" key="3">
    <source>
        <dbReference type="ARBA" id="ARBA00012438"/>
    </source>
</evidence>
<evidence type="ECO:0000313" key="13">
    <source>
        <dbReference type="EMBL" id="MBD3868693.1"/>
    </source>
</evidence>
<dbReference type="SUPFAM" id="SSF55874">
    <property type="entry name" value="ATPase domain of HSP90 chaperone/DNA topoisomerase II/histidine kinase"/>
    <property type="match status" value="1"/>
</dbReference>
<dbReference type="PANTHER" id="PTHR44936:SF10">
    <property type="entry name" value="SENSOR PROTEIN RSTB"/>
    <property type="match status" value="1"/>
</dbReference>
<feature type="domain" description="HAMP" evidence="12">
    <location>
        <begin position="211"/>
        <end position="263"/>
    </location>
</feature>
<dbReference type="AlphaFoldDB" id="A0A8J6Y1J6"/>
<dbReference type="SMART" id="SM00388">
    <property type="entry name" value="HisKA"/>
    <property type="match status" value="1"/>
</dbReference>
<feature type="domain" description="Histidine kinase" evidence="11">
    <location>
        <begin position="280"/>
        <end position="490"/>
    </location>
</feature>
<gene>
    <name evidence="13" type="ORF">IFK94_11260</name>
</gene>
<dbReference type="Pfam" id="PF02518">
    <property type="entry name" value="HATPase_c"/>
    <property type="match status" value="1"/>
</dbReference>